<evidence type="ECO:0000256" key="2">
    <source>
        <dbReference type="ARBA" id="ARBA00012438"/>
    </source>
</evidence>
<dbReference type="Pfam" id="PF07730">
    <property type="entry name" value="HisKA_3"/>
    <property type="match status" value="1"/>
</dbReference>
<feature type="domain" description="Signal transduction histidine kinase subgroup 3 dimerisation and phosphoacceptor" evidence="11">
    <location>
        <begin position="192"/>
        <end position="258"/>
    </location>
</feature>
<proteinExistence type="predicted"/>
<feature type="transmembrane region" description="Helical" evidence="10">
    <location>
        <begin position="149"/>
        <end position="167"/>
    </location>
</feature>
<feature type="transmembrane region" description="Helical" evidence="10">
    <location>
        <begin position="25"/>
        <end position="45"/>
    </location>
</feature>
<evidence type="ECO:0000256" key="4">
    <source>
        <dbReference type="ARBA" id="ARBA00022679"/>
    </source>
</evidence>
<evidence type="ECO:0000256" key="5">
    <source>
        <dbReference type="ARBA" id="ARBA00022741"/>
    </source>
</evidence>
<dbReference type="GO" id="GO:0016020">
    <property type="term" value="C:membrane"/>
    <property type="evidence" value="ECO:0007669"/>
    <property type="project" value="InterPro"/>
</dbReference>
<dbReference type="AlphaFoldDB" id="A0A652YJI4"/>
<reference evidence="12" key="1">
    <citation type="submission" date="2019-07" db="EMBL/GenBank/DDBJ databases">
        <title>Genomic Encyclopedia of Type Strains, Phase IV (KMG-IV): sequencing the most valuable type-strain genomes for metagenomic binning, comparative biology and taxonomic classification.</title>
        <authorList>
            <person name="Goeker M."/>
        </authorList>
    </citation>
    <scope>NUCLEOTIDE SEQUENCE</scope>
    <source>
        <strain evidence="12">DSM 44596</strain>
    </source>
</reference>
<evidence type="ECO:0000313" key="12">
    <source>
        <dbReference type="EMBL" id="TYQ01413.1"/>
    </source>
</evidence>
<dbReference type="GO" id="GO:0005524">
    <property type="term" value="F:ATP binding"/>
    <property type="evidence" value="ECO:0007669"/>
    <property type="project" value="UniProtKB-KW"/>
</dbReference>
<feature type="compositionally biased region" description="Polar residues" evidence="9">
    <location>
        <begin position="352"/>
        <end position="362"/>
    </location>
</feature>
<dbReference type="GO" id="GO:0046983">
    <property type="term" value="F:protein dimerization activity"/>
    <property type="evidence" value="ECO:0007669"/>
    <property type="project" value="InterPro"/>
</dbReference>
<dbReference type="EMBL" id="VNIQ01000008">
    <property type="protein sequence ID" value="TYQ01413.1"/>
    <property type="molecule type" value="Genomic_DNA"/>
</dbReference>
<evidence type="ECO:0000256" key="10">
    <source>
        <dbReference type="SAM" id="Phobius"/>
    </source>
</evidence>
<sequence length="402" mass="42407">MKAGKMKVAQASVTRASRRLTGDQFANVAVVVVTLILFTVAWPTLHLTHAVSPPIQPFVAALAAFPFVLIRINPALGWAVSAISALVIPHVFDLVPGYEYPWQVVHIMVIMALLAAVSLTAAVPVVGVAWISTVLLFFAETPGQDGAGWAVGLTALVVFCFLIRWLVLSRRALAKQEEVNEVERARRTVLEEKARIARELHDIVAHHMSMVVVQAQSAPYRLGDVTPEIRAEFDSIGDTGRAALNEIRGLLGVLRSDAEATQVAPQPGALQLDELLAGSARAGIPLVWNVDGDRTRVSASTGLVVYRIVQESITNAVRHAPGSPIEVSVEFGQASTQVRVVNGPPAGGGVPTSSVAKSSDTAGGNGIRGMVERASAVGGMVDTQLLAGGGFEVRAILPTVAA</sequence>
<dbReference type="InterPro" id="IPR011712">
    <property type="entry name" value="Sig_transdc_His_kin_sub3_dim/P"/>
</dbReference>
<keyword evidence="10" id="KW-0812">Transmembrane</keyword>
<feature type="transmembrane region" description="Helical" evidence="10">
    <location>
        <begin position="104"/>
        <end position="137"/>
    </location>
</feature>
<accession>A0A652YJI4</accession>
<feature type="transmembrane region" description="Helical" evidence="10">
    <location>
        <begin position="75"/>
        <end position="92"/>
    </location>
</feature>
<dbReference type="InterPro" id="IPR036890">
    <property type="entry name" value="HATPase_C_sf"/>
</dbReference>
<feature type="region of interest" description="Disordered" evidence="9">
    <location>
        <begin position="345"/>
        <end position="366"/>
    </location>
</feature>
<keyword evidence="7" id="KW-0067">ATP-binding</keyword>
<dbReference type="Gene3D" id="1.20.5.1930">
    <property type="match status" value="1"/>
</dbReference>
<comment type="caution">
    <text evidence="12">The sequence shown here is derived from an EMBL/GenBank/DDBJ whole genome shotgun (WGS) entry which is preliminary data.</text>
</comment>
<dbReference type="GO" id="GO:0000155">
    <property type="term" value="F:phosphorelay sensor kinase activity"/>
    <property type="evidence" value="ECO:0007669"/>
    <property type="project" value="InterPro"/>
</dbReference>
<evidence type="ECO:0000256" key="3">
    <source>
        <dbReference type="ARBA" id="ARBA00022553"/>
    </source>
</evidence>
<dbReference type="PANTHER" id="PTHR24421:SF10">
    <property type="entry name" value="NITRATE_NITRITE SENSOR PROTEIN NARQ"/>
    <property type="match status" value="1"/>
</dbReference>
<keyword evidence="10" id="KW-0472">Membrane</keyword>
<keyword evidence="10" id="KW-1133">Transmembrane helix</keyword>
<keyword evidence="3" id="KW-0597">Phosphoprotein</keyword>
<gene>
    <name evidence="12" type="ORF">FNL38_108273</name>
</gene>
<organism evidence="12">
    <name type="scientific">Nocardia globerula</name>
    <dbReference type="NCBI Taxonomy" id="1818"/>
    <lineage>
        <taxon>Bacteria</taxon>
        <taxon>Bacillati</taxon>
        <taxon>Actinomycetota</taxon>
        <taxon>Actinomycetes</taxon>
        <taxon>Mycobacteriales</taxon>
        <taxon>Nocardiaceae</taxon>
        <taxon>Nocardia</taxon>
    </lineage>
</organism>
<dbReference type="InterPro" id="IPR050482">
    <property type="entry name" value="Sensor_HK_TwoCompSys"/>
</dbReference>
<dbReference type="CDD" id="cd16917">
    <property type="entry name" value="HATPase_UhpB-NarQ-NarX-like"/>
    <property type="match status" value="1"/>
</dbReference>
<keyword evidence="5" id="KW-0547">Nucleotide-binding</keyword>
<comment type="catalytic activity">
    <reaction evidence="1">
        <text>ATP + protein L-histidine = ADP + protein N-phospho-L-histidine.</text>
        <dbReference type="EC" id="2.7.13.3"/>
    </reaction>
</comment>
<evidence type="ECO:0000256" key="6">
    <source>
        <dbReference type="ARBA" id="ARBA00022777"/>
    </source>
</evidence>
<keyword evidence="6 12" id="KW-0418">Kinase</keyword>
<dbReference type="PANTHER" id="PTHR24421">
    <property type="entry name" value="NITRATE/NITRITE SENSOR PROTEIN NARX-RELATED"/>
    <property type="match status" value="1"/>
</dbReference>
<evidence type="ECO:0000256" key="1">
    <source>
        <dbReference type="ARBA" id="ARBA00000085"/>
    </source>
</evidence>
<keyword evidence="8" id="KW-0902">Two-component regulatory system</keyword>
<dbReference type="Gene3D" id="3.30.565.10">
    <property type="entry name" value="Histidine kinase-like ATPase, C-terminal domain"/>
    <property type="match status" value="1"/>
</dbReference>
<evidence type="ECO:0000256" key="9">
    <source>
        <dbReference type="SAM" id="MobiDB-lite"/>
    </source>
</evidence>
<keyword evidence="4" id="KW-0808">Transferase</keyword>
<dbReference type="EC" id="2.7.13.3" evidence="2"/>
<name>A0A652YJI4_NOCGL</name>
<protein>
    <recommendedName>
        <fullName evidence="2">histidine kinase</fullName>
        <ecNumber evidence="2">2.7.13.3</ecNumber>
    </recommendedName>
</protein>
<dbReference type="SUPFAM" id="SSF55874">
    <property type="entry name" value="ATPase domain of HSP90 chaperone/DNA topoisomerase II/histidine kinase"/>
    <property type="match status" value="1"/>
</dbReference>
<evidence type="ECO:0000259" key="11">
    <source>
        <dbReference type="Pfam" id="PF07730"/>
    </source>
</evidence>
<evidence type="ECO:0000256" key="7">
    <source>
        <dbReference type="ARBA" id="ARBA00022840"/>
    </source>
</evidence>
<evidence type="ECO:0000256" key="8">
    <source>
        <dbReference type="ARBA" id="ARBA00023012"/>
    </source>
</evidence>